<proteinExistence type="predicted"/>
<gene>
    <name evidence="2" type="ORF">BHC47_10040</name>
</gene>
<accession>A0A2N9Y6K8</accession>
<evidence type="ECO:0000313" key="2">
    <source>
        <dbReference type="EMBL" id="PIT64503.1"/>
    </source>
</evidence>
<dbReference type="EMBL" id="MEIV01000015">
    <property type="protein sequence ID" value="PIT64503.1"/>
    <property type="molecule type" value="Genomic_DNA"/>
</dbReference>
<dbReference type="AlphaFoldDB" id="A0A2N9Y6K8"/>
<dbReference type="RefSeq" id="WP_100115455.1">
    <property type="nucleotide sequence ID" value="NZ_MEIV01000015.1"/>
</dbReference>
<protein>
    <submittedName>
        <fullName evidence="2">Uncharacterized protein</fullName>
    </submittedName>
</protein>
<name>A0A2N9Y6K8_9NEIS</name>
<keyword evidence="1" id="KW-0812">Transmembrane</keyword>
<organism evidence="2 3">
    <name type="scientific">Snodgrassella alvi</name>
    <dbReference type="NCBI Taxonomy" id="1196083"/>
    <lineage>
        <taxon>Bacteria</taxon>
        <taxon>Pseudomonadati</taxon>
        <taxon>Pseudomonadota</taxon>
        <taxon>Betaproteobacteria</taxon>
        <taxon>Neisseriales</taxon>
        <taxon>Neisseriaceae</taxon>
        <taxon>Snodgrassella</taxon>
    </lineage>
</organism>
<dbReference type="InterPro" id="IPR052165">
    <property type="entry name" value="Membrane_assoc_protease"/>
</dbReference>
<reference evidence="2 3" key="1">
    <citation type="journal article" date="2017" name="MBio">
        <title>Type VI secretion-mediated competition in the bee gut microbiome.</title>
        <authorList>
            <person name="Steele M.I."/>
            <person name="Kwong W.K."/>
            <person name="Powell J.E."/>
            <person name="Whiteley M."/>
            <person name="Moran N.A."/>
        </authorList>
    </citation>
    <scope>NUCLEOTIDE SEQUENCE [LARGE SCALE GENOMIC DNA]</scope>
    <source>
        <strain evidence="2 3">PEB0171</strain>
    </source>
</reference>
<keyword evidence="1" id="KW-1133">Transmembrane helix</keyword>
<feature type="transmembrane region" description="Helical" evidence="1">
    <location>
        <begin position="48"/>
        <end position="65"/>
    </location>
</feature>
<dbReference type="PANTHER" id="PTHR33507">
    <property type="entry name" value="INNER MEMBRANE PROTEIN YBBJ"/>
    <property type="match status" value="1"/>
</dbReference>
<sequence>MMIWCIAALVLFVLEMFSGTFYLLVISASLLSAGLAEWLLKTSESVNAVIAIVFSILGIVIVRAWQKKHPRENMTKPTDDPDFGQTVILSQLLPDGLWQVQYRGTIWQARFNHPTEAKSGDSAQIISHQGNILNITFQTPSTSQE</sequence>
<comment type="caution">
    <text evidence="2">The sequence shown here is derived from an EMBL/GenBank/DDBJ whole genome shotgun (WGS) entry which is preliminary data.</text>
</comment>
<evidence type="ECO:0000313" key="3">
    <source>
        <dbReference type="Proteomes" id="UP000231094"/>
    </source>
</evidence>
<evidence type="ECO:0000256" key="1">
    <source>
        <dbReference type="SAM" id="Phobius"/>
    </source>
</evidence>
<dbReference type="Proteomes" id="UP000231094">
    <property type="component" value="Unassembled WGS sequence"/>
</dbReference>
<keyword evidence="1" id="KW-0472">Membrane</keyword>
<dbReference type="PANTHER" id="PTHR33507:SF3">
    <property type="entry name" value="INNER MEMBRANE PROTEIN YBBJ"/>
    <property type="match status" value="1"/>
</dbReference>
<dbReference type="GO" id="GO:0005886">
    <property type="term" value="C:plasma membrane"/>
    <property type="evidence" value="ECO:0007669"/>
    <property type="project" value="TreeGrafter"/>
</dbReference>